<evidence type="ECO:0000313" key="2">
    <source>
        <dbReference type="Proteomes" id="UP000199199"/>
    </source>
</evidence>
<protein>
    <submittedName>
        <fullName evidence="1">Uncharacterized protein</fullName>
    </submittedName>
</protein>
<dbReference type="RefSeq" id="WP_092907262.1">
    <property type="nucleotide sequence ID" value="NZ_FOZS01000005.1"/>
</dbReference>
<gene>
    <name evidence="1" type="ORF">SAMN04488556_3948</name>
</gene>
<dbReference type="Proteomes" id="UP000199199">
    <property type="component" value="Unassembled WGS sequence"/>
</dbReference>
<evidence type="ECO:0000313" key="1">
    <source>
        <dbReference type="EMBL" id="SFT02831.1"/>
    </source>
</evidence>
<accession>A0A1I6UN41</accession>
<dbReference type="AlphaFoldDB" id="A0A1I6UN41"/>
<proteinExistence type="predicted"/>
<keyword evidence="2" id="KW-1185">Reference proteome</keyword>
<dbReference type="OrthoDB" id="336310at2157"/>
<reference evidence="2" key="1">
    <citation type="submission" date="2016-10" db="EMBL/GenBank/DDBJ databases">
        <authorList>
            <person name="Varghese N."/>
            <person name="Submissions S."/>
        </authorList>
    </citation>
    <scope>NUCLEOTIDE SEQUENCE [LARGE SCALE GENOMIC DNA]</scope>
    <source>
        <strain evidence="2">DSM 22427</strain>
    </source>
</reference>
<sequence>MSYVSLSDEETRVIFAGEAAAGFAKLEASQQEEVINRLLNIVTSEAPPSSFVYEHIANLDILIVGDQGRLYTKVVDEIPRGNTEYHVIYLFFIDPNHDYPHKALATYSRNAEGKAEEVTALETVPDVNQYLEDHDALDEDDLRDLLP</sequence>
<organism evidence="1 2">
    <name type="scientific">Halostagnicola kamekurae</name>
    <dbReference type="NCBI Taxonomy" id="619731"/>
    <lineage>
        <taxon>Archaea</taxon>
        <taxon>Methanobacteriati</taxon>
        <taxon>Methanobacteriota</taxon>
        <taxon>Stenosarchaea group</taxon>
        <taxon>Halobacteria</taxon>
        <taxon>Halobacteriales</taxon>
        <taxon>Natrialbaceae</taxon>
        <taxon>Halostagnicola</taxon>
    </lineage>
</organism>
<dbReference type="EMBL" id="FOZS01000005">
    <property type="protein sequence ID" value="SFT02831.1"/>
    <property type="molecule type" value="Genomic_DNA"/>
</dbReference>
<name>A0A1I6UN41_9EURY</name>